<dbReference type="PANTHER" id="PTHR15245:SF20">
    <property type="entry name" value="SYMPLEKIN"/>
    <property type="match status" value="1"/>
</dbReference>
<feature type="domain" description="Symplekin/Pta1 N-terminal" evidence="5">
    <location>
        <begin position="57"/>
        <end position="255"/>
    </location>
</feature>
<evidence type="ECO:0000256" key="4">
    <source>
        <dbReference type="SAM" id="MobiDB-lite"/>
    </source>
</evidence>
<dbReference type="Pfam" id="PF11935">
    <property type="entry name" value="SYMPK_PTA1_N"/>
    <property type="match status" value="1"/>
</dbReference>
<evidence type="ECO:0000259" key="6">
    <source>
        <dbReference type="Pfam" id="PF12295"/>
    </source>
</evidence>
<feature type="compositionally biased region" description="Low complexity" evidence="4">
    <location>
        <begin position="862"/>
        <end position="872"/>
    </location>
</feature>
<dbReference type="Gene3D" id="1.25.10.10">
    <property type="entry name" value="Leucine-rich Repeat Variant"/>
    <property type="match status" value="1"/>
</dbReference>
<feature type="compositionally biased region" description="Basic and acidic residues" evidence="4">
    <location>
        <begin position="266"/>
        <end position="282"/>
    </location>
</feature>
<reference evidence="7 8" key="1">
    <citation type="submission" date="2024-04" db="EMBL/GenBank/DDBJ databases">
        <title>Symmetric and asymmetric DNA N6-adenine methylation regulates different biological responses in Mucorales.</title>
        <authorList>
            <consortium name="Lawrence Berkeley National Laboratory"/>
            <person name="Lax C."/>
            <person name="Mondo S.J."/>
            <person name="Osorio-Concepcion M."/>
            <person name="Muszewska A."/>
            <person name="Corrochano-Luque M."/>
            <person name="Gutierrez G."/>
            <person name="Riley R."/>
            <person name="Lipzen A."/>
            <person name="Guo J."/>
            <person name="Hundley H."/>
            <person name="Amirebrahimi M."/>
            <person name="Ng V."/>
            <person name="Lorenzo-Gutierrez D."/>
            <person name="Binder U."/>
            <person name="Yang J."/>
            <person name="Song Y."/>
            <person name="Canovas D."/>
            <person name="Navarro E."/>
            <person name="Freitag M."/>
            <person name="Gabaldon T."/>
            <person name="Grigoriev I.V."/>
            <person name="Corrochano L.M."/>
            <person name="Nicolas F.E."/>
            <person name="Garre V."/>
        </authorList>
    </citation>
    <scope>NUCLEOTIDE SEQUENCE [LARGE SCALE GENOMIC DNA]</scope>
    <source>
        <strain evidence="7 8">L51</strain>
    </source>
</reference>
<dbReference type="InterPro" id="IPR022075">
    <property type="entry name" value="Symplekin_C"/>
</dbReference>
<feature type="compositionally biased region" description="Low complexity" evidence="4">
    <location>
        <begin position="488"/>
        <end position="520"/>
    </location>
</feature>
<feature type="compositionally biased region" description="Basic and acidic residues" evidence="4">
    <location>
        <begin position="454"/>
        <end position="477"/>
    </location>
</feature>
<feature type="compositionally biased region" description="Pro residues" evidence="4">
    <location>
        <begin position="404"/>
        <end position="433"/>
    </location>
</feature>
<name>A0ABR3B142_PHYBL</name>
<dbReference type="InterPro" id="IPR011989">
    <property type="entry name" value="ARM-like"/>
</dbReference>
<dbReference type="Pfam" id="PF12295">
    <property type="entry name" value="Symplekin_C"/>
    <property type="match status" value="1"/>
</dbReference>
<evidence type="ECO:0000313" key="7">
    <source>
        <dbReference type="EMBL" id="KAL0087230.1"/>
    </source>
</evidence>
<comment type="subcellular location">
    <subcellularLocation>
        <location evidence="1">Nucleus</location>
    </subcellularLocation>
</comment>
<feature type="compositionally biased region" description="Polar residues" evidence="4">
    <location>
        <begin position="315"/>
        <end position="328"/>
    </location>
</feature>
<accession>A0ABR3B142</accession>
<evidence type="ECO:0000256" key="2">
    <source>
        <dbReference type="ARBA" id="ARBA00022664"/>
    </source>
</evidence>
<dbReference type="Proteomes" id="UP001448207">
    <property type="component" value="Unassembled WGS sequence"/>
</dbReference>
<keyword evidence="3" id="KW-0539">Nucleus</keyword>
<dbReference type="InterPro" id="IPR032460">
    <property type="entry name" value="Symplekin/Pta1_N"/>
</dbReference>
<feature type="region of interest" description="Disordered" evidence="4">
    <location>
        <begin position="264"/>
        <end position="347"/>
    </location>
</feature>
<evidence type="ECO:0000313" key="8">
    <source>
        <dbReference type="Proteomes" id="UP001448207"/>
    </source>
</evidence>
<evidence type="ECO:0000256" key="1">
    <source>
        <dbReference type="ARBA" id="ARBA00004123"/>
    </source>
</evidence>
<comment type="caution">
    <text evidence="7">The sequence shown here is derived from an EMBL/GenBank/DDBJ whole genome shotgun (WGS) entry which is preliminary data.</text>
</comment>
<dbReference type="SUPFAM" id="SSF48371">
    <property type="entry name" value="ARM repeat"/>
    <property type="match status" value="1"/>
</dbReference>
<feature type="compositionally biased region" description="Acidic residues" evidence="4">
    <location>
        <begin position="953"/>
        <end position="968"/>
    </location>
</feature>
<dbReference type="InterPro" id="IPR021850">
    <property type="entry name" value="Symplekin/Pta1"/>
</dbReference>
<gene>
    <name evidence="7" type="ORF">J3Q64DRAFT_1735983</name>
</gene>
<feature type="compositionally biased region" description="Polar residues" evidence="4">
    <location>
        <begin position="387"/>
        <end position="402"/>
    </location>
</feature>
<dbReference type="PANTHER" id="PTHR15245">
    <property type="entry name" value="SYMPLEKIN-RELATED"/>
    <property type="match status" value="1"/>
</dbReference>
<evidence type="ECO:0000259" key="5">
    <source>
        <dbReference type="Pfam" id="PF11935"/>
    </source>
</evidence>
<keyword evidence="8" id="KW-1185">Reference proteome</keyword>
<dbReference type="EMBL" id="JBCLYO010000007">
    <property type="protein sequence ID" value="KAL0087230.1"/>
    <property type="molecule type" value="Genomic_DNA"/>
</dbReference>
<feature type="compositionally biased region" description="Pro residues" evidence="4">
    <location>
        <begin position="335"/>
        <end position="346"/>
    </location>
</feature>
<feature type="compositionally biased region" description="Basic and acidic residues" evidence="4">
    <location>
        <begin position="883"/>
        <end position="905"/>
    </location>
</feature>
<dbReference type="InterPro" id="IPR016024">
    <property type="entry name" value="ARM-type_fold"/>
</dbReference>
<keyword evidence="2" id="KW-0507">mRNA processing</keyword>
<feature type="domain" description="Symplekin C-terminal" evidence="6">
    <location>
        <begin position="1071"/>
        <end position="1252"/>
    </location>
</feature>
<sequence>MDHDHHLEQLRDFDQEVLAHPQSAQSFATNGFLDTLEELISTNLQKEENGEALRDDLVTLKDATRAFTTVLPYIFKTVCKNEAESRMWQTASSLISKVRGSLLNHRNHGLRIHAIKCLQVLILMQTKRERNDGPRDDISLYLVRPDHRLLNLSQLDEEGKQMFNTMIEWLKRTDEHGSVLTAVISCLVPLVKKRPQFARQVAAAFVNCFKSSPAVLPNPQKRNVEKAIRLSLVTMIRADQLAQYRNEIISAFGAVGGNTAIFQNRQAREQREREKREAEEARRSKRSLTGKDDGGQGKRARVLEQAPISQPPNPNMQQSSSLDSQNARASIKPSVRPPPTQTPPNPLAGFDVTTLPLNVVVELCVAVLQNISMETISQRIHMIQTANSDPTKNIPTTVNQPSATPQPPPQRFAPTPAPVSPPAPMFAPAPVPAPISSVQPPRPAPVPALTKRTPPKDPRLKKESPAPEPTVKVKIEEQSTPTAPAVRTPTFAANSNAASTATTTTTTATTASTPASTSTTTPAIIQKPRVQLASAQERATQSLKMQPYELSAPATLERHEQLEMLKLSVQRIFAAEALLEPQIIESNPEDPASSSRRVTSSWNQSTKTMWLLLVAKLLTRGVGNSTWGTAAISAGENMDIGDPMEEDTKIDVKTVKQKSNPDELKMMLLDFIVADLPLRYDLALEWLHEEFYCDRMHQRTNPDYPSSYDTWHLLLLEKGIPALDAKDKTLSRLLMDAPAINTDVIELVRATMAKEPARFVACASALRDLVASRPPVRDQCLEVLLNFCISSDVKTRSTSIVVVKKWVPEHPVISIKVEEFSVNALRVLTTDPSLRESSVKDESMEDVKTEEEKEEEEEESVGVRGEAENNNNNKKKVTSGVVDKTDTSRNLNNKKDEGVKVKLEEEPTELSDFNGASVANEDTDMAEPRSQATEPHVQNSTAHIEGKEGGAVDYDDDEEEEEPNEWSESDVIRHSELFFALCVKKHDMLNDLFSIYIDASDRVQRMIRQHVYSLIKSIGMDSPKLIDIIRHFPPGGETLVIRILVVLCDTVRPSSELVNAVMYIYRERKLDAKFLIPIISGLRKEDIRQNLPKIVELLNNTEGQRKVVKKVFSRIVSSTGSSKTPMAPTELLMALHKMEENVPLQKAVEAINICFTMPDTFEAKHVATALQHLVEQPKIPLLLMVTMIRTVAVYKSLNNFILSLLVKLISKRVWAYPKLWDGFVKCTERTLPDSVKVLSSSALPNAQLKDIVLRIPGVRSPLREYAEQNSLMRILVMMKDMGFIEDS</sequence>
<evidence type="ECO:0000256" key="3">
    <source>
        <dbReference type="ARBA" id="ARBA00023242"/>
    </source>
</evidence>
<organism evidence="7 8">
    <name type="scientific">Phycomyces blakesleeanus</name>
    <dbReference type="NCBI Taxonomy" id="4837"/>
    <lineage>
        <taxon>Eukaryota</taxon>
        <taxon>Fungi</taxon>
        <taxon>Fungi incertae sedis</taxon>
        <taxon>Mucoromycota</taxon>
        <taxon>Mucoromycotina</taxon>
        <taxon>Mucoromycetes</taxon>
        <taxon>Mucorales</taxon>
        <taxon>Phycomycetaceae</taxon>
        <taxon>Phycomyces</taxon>
    </lineage>
</organism>
<proteinExistence type="predicted"/>
<feature type="region of interest" description="Disordered" evidence="4">
    <location>
        <begin position="834"/>
        <end position="968"/>
    </location>
</feature>
<protein>
    <submittedName>
        <fullName evidence="7">Symplekin tight junction protein C terminal-domain-containing protein</fullName>
    </submittedName>
</protein>
<feature type="compositionally biased region" description="Basic and acidic residues" evidence="4">
    <location>
        <begin position="834"/>
        <end position="851"/>
    </location>
</feature>
<feature type="compositionally biased region" description="Polar residues" evidence="4">
    <location>
        <begin position="930"/>
        <end position="942"/>
    </location>
</feature>
<feature type="region of interest" description="Disordered" evidence="4">
    <location>
        <begin position="387"/>
        <end position="520"/>
    </location>
</feature>